<feature type="domain" description="Ubiquinol-cytochrome C reductase hinge" evidence="9">
    <location>
        <begin position="35"/>
        <end position="97"/>
    </location>
</feature>
<keyword evidence="3" id="KW-0813">Transport</keyword>
<reference evidence="10" key="1">
    <citation type="submission" date="2020-05" db="UniProtKB">
        <authorList>
            <consortium name="EnsemblMetazoa"/>
        </authorList>
    </citation>
    <scope>IDENTIFICATION</scope>
    <source>
        <strain evidence="10">TTRI</strain>
    </source>
</reference>
<evidence type="ECO:0000313" key="11">
    <source>
        <dbReference type="Proteomes" id="UP000078200"/>
    </source>
</evidence>
<evidence type="ECO:0000313" key="10">
    <source>
        <dbReference type="EnsemblMetazoa" id="GAUT033371-PA"/>
    </source>
</evidence>
<dbReference type="SUPFAM" id="SSF81531">
    <property type="entry name" value="Non-heme 11 kDa protein of cytochrome bc1 complex (Ubiquinol-cytochrome c reductase)"/>
    <property type="match status" value="1"/>
</dbReference>
<dbReference type="Gene3D" id="1.10.287.20">
    <property type="entry name" value="Ubiquinol-cytochrome C reductase hinge domain"/>
    <property type="match status" value="1"/>
</dbReference>
<keyword evidence="4" id="KW-0679">Respiratory chain</keyword>
<dbReference type="InterPro" id="IPR036811">
    <property type="entry name" value="Ubol_cytC_Rdtase_hinge_dom_sf"/>
</dbReference>
<dbReference type="Proteomes" id="UP000078200">
    <property type="component" value="Unassembled WGS sequence"/>
</dbReference>
<evidence type="ECO:0000256" key="6">
    <source>
        <dbReference type="ARBA" id="ARBA00022982"/>
    </source>
</evidence>
<dbReference type="GO" id="GO:0005743">
    <property type="term" value="C:mitochondrial inner membrane"/>
    <property type="evidence" value="ECO:0007669"/>
    <property type="project" value="UniProtKB-SubCell"/>
</dbReference>
<protein>
    <recommendedName>
        <fullName evidence="9">Ubiquinol-cytochrome C reductase hinge domain-containing protein</fullName>
    </recommendedName>
</protein>
<comment type="similarity">
    <text evidence="2">Belongs to the UQCRH/QCR6 family.</text>
</comment>
<dbReference type="AlphaFoldDB" id="A0A1A9VD22"/>
<evidence type="ECO:0000256" key="2">
    <source>
        <dbReference type="ARBA" id="ARBA00006498"/>
    </source>
</evidence>
<organism evidence="10 11">
    <name type="scientific">Glossina austeni</name>
    <name type="common">Savannah tsetse fly</name>
    <dbReference type="NCBI Taxonomy" id="7395"/>
    <lineage>
        <taxon>Eukaryota</taxon>
        <taxon>Metazoa</taxon>
        <taxon>Ecdysozoa</taxon>
        <taxon>Arthropoda</taxon>
        <taxon>Hexapoda</taxon>
        <taxon>Insecta</taxon>
        <taxon>Pterygota</taxon>
        <taxon>Neoptera</taxon>
        <taxon>Endopterygota</taxon>
        <taxon>Diptera</taxon>
        <taxon>Brachycera</taxon>
        <taxon>Muscomorpha</taxon>
        <taxon>Hippoboscoidea</taxon>
        <taxon>Glossinidae</taxon>
        <taxon>Glossina</taxon>
    </lineage>
</organism>
<sequence length="98" mass="11782">MDVFPIIIRKWFPILQILADDIKEKEKPSQKKLRDAVKEVREECSSEKDIFKLYDILMKCNDGVDSKTETQETCEEQLFTFLQERDDYLYKSLFDHLQ</sequence>
<dbReference type="InterPro" id="IPR023184">
    <property type="entry name" value="Ubol_cytC_Rdtase_hinge_dom"/>
</dbReference>
<dbReference type="STRING" id="7395.A0A1A9VD22"/>
<keyword evidence="8" id="KW-0472">Membrane</keyword>
<comment type="subcellular location">
    <subcellularLocation>
        <location evidence="1">Mitochondrion inner membrane</location>
    </subcellularLocation>
</comment>
<dbReference type="EnsemblMetazoa" id="GAUT033371-RA">
    <property type="protein sequence ID" value="GAUT033371-PA"/>
    <property type="gene ID" value="GAUT033371"/>
</dbReference>
<evidence type="ECO:0000256" key="7">
    <source>
        <dbReference type="ARBA" id="ARBA00023128"/>
    </source>
</evidence>
<proteinExistence type="inferred from homology"/>
<dbReference type="Pfam" id="PF02320">
    <property type="entry name" value="UCR_hinge"/>
    <property type="match status" value="1"/>
</dbReference>
<keyword evidence="7" id="KW-0496">Mitochondrion</keyword>
<dbReference type="VEuPathDB" id="VectorBase:GAUT033371"/>
<evidence type="ECO:0000256" key="4">
    <source>
        <dbReference type="ARBA" id="ARBA00022660"/>
    </source>
</evidence>
<evidence type="ECO:0000259" key="9">
    <source>
        <dbReference type="Pfam" id="PF02320"/>
    </source>
</evidence>
<evidence type="ECO:0000256" key="8">
    <source>
        <dbReference type="ARBA" id="ARBA00023136"/>
    </source>
</evidence>
<accession>A0A1A9VD22</accession>
<evidence type="ECO:0000256" key="1">
    <source>
        <dbReference type="ARBA" id="ARBA00004273"/>
    </source>
</evidence>
<keyword evidence="6" id="KW-0249">Electron transport</keyword>
<evidence type="ECO:0000256" key="3">
    <source>
        <dbReference type="ARBA" id="ARBA00022448"/>
    </source>
</evidence>
<name>A0A1A9VD22_GLOAU</name>
<evidence type="ECO:0000256" key="5">
    <source>
        <dbReference type="ARBA" id="ARBA00022792"/>
    </source>
</evidence>
<keyword evidence="5" id="KW-0999">Mitochondrion inner membrane</keyword>
<keyword evidence="11" id="KW-1185">Reference proteome</keyword>